<evidence type="ECO:0000313" key="3">
    <source>
        <dbReference type="Proteomes" id="UP000291269"/>
    </source>
</evidence>
<accession>A0A4Q2KCK9</accession>
<name>A0A4Q2KCK9_9FIRM</name>
<feature type="domain" description="Probable zinc-binding" evidence="1">
    <location>
        <begin position="2"/>
        <end position="49"/>
    </location>
</feature>
<organism evidence="2 3">
    <name type="scientific">Candidatus Borkfalkia ceftriaxoniphila</name>
    <dbReference type="NCBI Taxonomy" id="2508949"/>
    <lineage>
        <taxon>Bacteria</taxon>
        <taxon>Bacillati</taxon>
        <taxon>Bacillota</taxon>
        <taxon>Clostridia</taxon>
        <taxon>Christensenellales</taxon>
        <taxon>Christensenellaceae</taxon>
        <taxon>Candidatus Borkfalkia</taxon>
    </lineage>
</organism>
<dbReference type="Pfam" id="PF13451">
    <property type="entry name" value="zf_Tbcl"/>
    <property type="match status" value="1"/>
</dbReference>
<reference evidence="2 3" key="1">
    <citation type="journal article" date="2019" name="Gut">
        <title>Antibiotics-induced monodominance of a novel gut bacterial order.</title>
        <authorList>
            <person name="Hildebrand F."/>
            <person name="Moitinho-Silva L."/>
            <person name="Blasche S."/>
            <person name="Jahn M.T."/>
            <person name="Gossmann T.I."/>
            <person name="Heuerta-Cepas J."/>
            <person name="Hercog R."/>
            <person name="Luetge M."/>
            <person name="Bahram M."/>
            <person name="Pryszlak A."/>
            <person name="Alves R.J."/>
            <person name="Waszak S.M."/>
            <person name="Zhu A."/>
            <person name="Ye L."/>
            <person name="Costea P.I."/>
            <person name="Aalvink S."/>
            <person name="Belzer C."/>
            <person name="Forslund S.K."/>
            <person name="Sunagawa S."/>
            <person name="Hentschel U."/>
            <person name="Merten C."/>
            <person name="Patil K.R."/>
            <person name="Benes V."/>
            <person name="Bork P."/>
        </authorList>
    </citation>
    <scope>NUCLEOTIDE SEQUENCE [LARGE SCALE GENOMIC DNA]</scope>
    <source>
        <strain evidence="2 3">HDS1380</strain>
    </source>
</reference>
<protein>
    <submittedName>
        <fullName evidence="2">Cytochrome C551</fullName>
    </submittedName>
</protein>
<evidence type="ECO:0000259" key="1">
    <source>
        <dbReference type="Pfam" id="PF13451"/>
    </source>
</evidence>
<dbReference type="OrthoDB" id="5505402at2"/>
<dbReference type="AlphaFoldDB" id="A0A4Q2KCK9"/>
<dbReference type="EMBL" id="SDOZ01000002">
    <property type="protein sequence ID" value="RXZ61123.1"/>
    <property type="molecule type" value="Genomic_DNA"/>
</dbReference>
<keyword evidence="3" id="KW-1185">Reference proteome</keyword>
<gene>
    <name evidence="2" type="ORF">ESZ91_01700</name>
</gene>
<dbReference type="RefSeq" id="WP_129223490.1">
    <property type="nucleotide sequence ID" value="NZ_SDOZ01000002.1"/>
</dbReference>
<proteinExistence type="predicted"/>
<sequence>MADKTIKCKDCGNDFIFTEAEQAFYKEKGFDNEPVRCPDCRKARKAQRNNGGYGRKPYGSDRY</sequence>
<comment type="caution">
    <text evidence="2">The sequence shown here is derived from an EMBL/GenBank/DDBJ whole genome shotgun (WGS) entry which is preliminary data.</text>
</comment>
<evidence type="ECO:0000313" key="2">
    <source>
        <dbReference type="EMBL" id="RXZ61123.1"/>
    </source>
</evidence>
<dbReference type="Proteomes" id="UP000291269">
    <property type="component" value="Unassembled WGS sequence"/>
</dbReference>
<dbReference type="InterPro" id="IPR025306">
    <property type="entry name" value="Zn-bnd_dom_prob"/>
</dbReference>